<evidence type="ECO:0000313" key="2">
    <source>
        <dbReference type="Proteomes" id="UP000657918"/>
    </source>
</evidence>
<proteinExistence type="predicted"/>
<organism evidence="1 2">
    <name type="scientific">Salix dunnii</name>
    <dbReference type="NCBI Taxonomy" id="1413687"/>
    <lineage>
        <taxon>Eukaryota</taxon>
        <taxon>Viridiplantae</taxon>
        <taxon>Streptophyta</taxon>
        <taxon>Embryophyta</taxon>
        <taxon>Tracheophyta</taxon>
        <taxon>Spermatophyta</taxon>
        <taxon>Magnoliopsida</taxon>
        <taxon>eudicotyledons</taxon>
        <taxon>Gunneridae</taxon>
        <taxon>Pentapetalae</taxon>
        <taxon>rosids</taxon>
        <taxon>fabids</taxon>
        <taxon>Malpighiales</taxon>
        <taxon>Salicaceae</taxon>
        <taxon>Saliceae</taxon>
        <taxon>Salix</taxon>
    </lineage>
</organism>
<reference evidence="1 2" key="1">
    <citation type="submission" date="2020-10" db="EMBL/GenBank/DDBJ databases">
        <title>Plant Genome Project.</title>
        <authorList>
            <person name="Zhang R.-G."/>
        </authorList>
    </citation>
    <scope>NUCLEOTIDE SEQUENCE [LARGE SCALE GENOMIC DNA]</scope>
    <source>
        <strain evidence="1">FAFU-HL-1</strain>
        <tissue evidence="1">Leaf</tissue>
    </source>
</reference>
<name>A0A835K2V4_9ROSI</name>
<dbReference type="EMBL" id="JADGMS010000006">
    <property type="protein sequence ID" value="KAF9681339.1"/>
    <property type="molecule type" value="Genomic_DNA"/>
</dbReference>
<evidence type="ECO:0000313" key="1">
    <source>
        <dbReference type="EMBL" id="KAF9681339.1"/>
    </source>
</evidence>
<protein>
    <submittedName>
        <fullName evidence="1">Uncharacterized protein</fullName>
    </submittedName>
</protein>
<comment type="caution">
    <text evidence="1">The sequence shown here is derived from an EMBL/GenBank/DDBJ whole genome shotgun (WGS) entry which is preliminary data.</text>
</comment>
<keyword evidence="2" id="KW-1185">Reference proteome</keyword>
<gene>
    <name evidence="1" type="ORF">SADUNF_Sadunf06G0215700</name>
</gene>
<sequence length="131" mass="15482">MYSSIDNDKHKALNDTVIVRRFSLQTNWTGKIHDHGQVWSNKNTSNNKVDPQMMLPLECVQSLRARYGIFNEVSMKEKVPTKEFHEILGWLDGQSWTWNALSFRTQHGFFAYDSPIKRYGQLLHPHQRCFR</sequence>
<accession>A0A835K2V4</accession>
<dbReference type="Proteomes" id="UP000657918">
    <property type="component" value="Unassembled WGS sequence"/>
</dbReference>
<dbReference type="AlphaFoldDB" id="A0A835K2V4"/>